<reference evidence="4 5" key="1">
    <citation type="submission" date="2021-03" db="EMBL/GenBank/DDBJ databases">
        <title>Genomic Encyclopedia of Type Strains, Phase IV (KMG-IV): sequencing the most valuable type-strain genomes for metagenomic binning, comparative biology and taxonomic classification.</title>
        <authorList>
            <person name="Goeker M."/>
        </authorList>
    </citation>
    <scope>NUCLEOTIDE SEQUENCE [LARGE SCALE GENOMIC DNA]</scope>
    <source>
        <strain evidence="4 5">DSM 26048</strain>
    </source>
</reference>
<organism evidence="4 5">
    <name type="scientific">Paenibacillus eucommiae</name>
    <dbReference type="NCBI Taxonomy" id="1355755"/>
    <lineage>
        <taxon>Bacteria</taxon>
        <taxon>Bacillati</taxon>
        <taxon>Bacillota</taxon>
        <taxon>Bacilli</taxon>
        <taxon>Bacillales</taxon>
        <taxon>Paenibacillaceae</taxon>
        <taxon>Paenibacillus</taxon>
    </lineage>
</organism>
<dbReference type="PANTHER" id="PTHR34978">
    <property type="entry name" value="POSSIBLE SENSOR-TRANSDUCER PROTEIN BLAR"/>
    <property type="match status" value="1"/>
</dbReference>
<evidence type="ECO:0000313" key="4">
    <source>
        <dbReference type="EMBL" id="MBP1994213.1"/>
    </source>
</evidence>
<dbReference type="RefSeq" id="WP_209976068.1">
    <property type="nucleotide sequence ID" value="NZ_JAGGLB010000024.1"/>
</dbReference>
<keyword evidence="2" id="KW-0472">Membrane</keyword>
<accession>A0ABS4J336</accession>
<evidence type="ECO:0000256" key="2">
    <source>
        <dbReference type="SAM" id="Phobius"/>
    </source>
</evidence>
<gene>
    <name evidence="4" type="ORF">J2Z66_005849</name>
</gene>
<dbReference type="EMBL" id="JAGGLB010000024">
    <property type="protein sequence ID" value="MBP1994213.1"/>
    <property type="molecule type" value="Genomic_DNA"/>
</dbReference>
<proteinExistence type="predicted"/>
<evidence type="ECO:0000259" key="3">
    <source>
        <dbReference type="Pfam" id="PF05569"/>
    </source>
</evidence>
<dbReference type="InterPro" id="IPR008756">
    <property type="entry name" value="Peptidase_M56"/>
</dbReference>
<dbReference type="CDD" id="cd07341">
    <property type="entry name" value="M56_BlaR1_MecR1_like"/>
    <property type="match status" value="1"/>
</dbReference>
<sequence length="476" mass="52950">MQGFLLTLLECSAAMSVIALAYMAALRLFSLRYAAKWLYYIWLVIVVGWVIPFRPRFDSAFLPVKIPAMPTIEPTGTSGFFLPTGVVHEASRDLSAVLWWAIASVWLAGMIVVLAFQAWRYWRFMKMVNRWSEDVTDCEIVGVFHALKAEMKIVRRVRIRICPGITTPMLIGFIRPAVLLPTTQFEPDELAFILRHELVHLKRNDLWYKALVLLATAIHWFNPIVYRMSKSIAAQCEIACDERVLEGASFQQRKHYGETIIGVVRNTAKYQTSLTTNFYGGQKGMKTRVFSIMNSRKKKAGFMILSIALIVTIGTGAAFAISSPKETAKEQIRAGTMANGEAGEAAPALEQSKANPVQAQASEGAPVEGGQIRTSDGKELSIWLAAGRSNNFGKMAWKKGEPITFSVQSEEIGELEIGIMSVSTDKVYSEIVTTGTGIVNITVPEDGDYRVYIKNNAIDIVHFQLKLNKKLEGPLV</sequence>
<feature type="transmembrane region" description="Helical" evidence="2">
    <location>
        <begin position="161"/>
        <end position="180"/>
    </location>
</feature>
<dbReference type="Pfam" id="PF05569">
    <property type="entry name" value="Peptidase_M56"/>
    <property type="match status" value="1"/>
</dbReference>
<comment type="caution">
    <text evidence="4">The sequence shown here is derived from an EMBL/GenBank/DDBJ whole genome shotgun (WGS) entry which is preliminary data.</text>
</comment>
<keyword evidence="2" id="KW-1133">Transmembrane helix</keyword>
<protein>
    <submittedName>
        <fullName evidence="4">Beta-lactamase regulating signal transducer with metallopeptidase domain</fullName>
    </submittedName>
</protein>
<feature type="compositionally biased region" description="Polar residues" evidence="1">
    <location>
        <begin position="352"/>
        <end position="361"/>
    </location>
</feature>
<evidence type="ECO:0000256" key="1">
    <source>
        <dbReference type="SAM" id="MobiDB-lite"/>
    </source>
</evidence>
<dbReference type="InterPro" id="IPR052173">
    <property type="entry name" value="Beta-lactam_resp_regulator"/>
</dbReference>
<feature type="transmembrane region" description="Helical" evidence="2">
    <location>
        <begin position="206"/>
        <end position="225"/>
    </location>
</feature>
<feature type="transmembrane region" description="Helical" evidence="2">
    <location>
        <begin position="6"/>
        <end position="25"/>
    </location>
</feature>
<keyword evidence="5" id="KW-1185">Reference proteome</keyword>
<feature type="domain" description="Peptidase M56" evidence="3">
    <location>
        <begin position="7"/>
        <end position="290"/>
    </location>
</feature>
<feature type="transmembrane region" description="Helical" evidence="2">
    <location>
        <begin position="97"/>
        <end position="122"/>
    </location>
</feature>
<dbReference type="Proteomes" id="UP001519287">
    <property type="component" value="Unassembled WGS sequence"/>
</dbReference>
<evidence type="ECO:0000313" key="5">
    <source>
        <dbReference type="Proteomes" id="UP001519287"/>
    </source>
</evidence>
<name>A0ABS4J336_9BACL</name>
<feature type="region of interest" description="Disordered" evidence="1">
    <location>
        <begin position="341"/>
        <end position="372"/>
    </location>
</feature>
<dbReference type="PANTHER" id="PTHR34978:SF3">
    <property type="entry name" value="SLR0241 PROTEIN"/>
    <property type="match status" value="1"/>
</dbReference>
<feature type="transmembrane region" description="Helical" evidence="2">
    <location>
        <begin position="37"/>
        <end position="53"/>
    </location>
</feature>
<feature type="transmembrane region" description="Helical" evidence="2">
    <location>
        <begin position="300"/>
        <end position="321"/>
    </location>
</feature>
<keyword evidence="2" id="KW-0812">Transmembrane</keyword>